<proteinExistence type="predicted"/>
<organism evidence="1 2">
    <name type="scientific">Pleomassaria siparia CBS 279.74</name>
    <dbReference type="NCBI Taxonomy" id="1314801"/>
    <lineage>
        <taxon>Eukaryota</taxon>
        <taxon>Fungi</taxon>
        <taxon>Dikarya</taxon>
        <taxon>Ascomycota</taxon>
        <taxon>Pezizomycotina</taxon>
        <taxon>Dothideomycetes</taxon>
        <taxon>Pleosporomycetidae</taxon>
        <taxon>Pleosporales</taxon>
        <taxon>Pleomassariaceae</taxon>
        <taxon>Pleomassaria</taxon>
    </lineage>
</organism>
<dbReference type="PANTHER" id="PTHR47784:SF5">
    <property type="entry name" value="STEROL UPTAKE CONTROL PROTEIN 2"/>
    <property type="match status" value="1"/>
</dbReference>
<accession>A0A6G1KSR4</accession>
<dbReference type="Proteomes" id="UP000799428">
    <property type="component" value="Unassembled WGS sequence"/>
</dbReference>
<dbReference type="OrthoDB" id="5386330at2759"/>
<gene>
    <name evidence="1" type="ORF">K504DRAFT_26888</name>
</gene>
<dbReference type="EMBL" id="MU005764">
    <property type="protein sequence ID" value="KAF2715431.1"/>
    <property type="molecule type" value="Genomic_DNA"/>
</dbReference>
<reference evidence="1" key="1">
    <citation type="journal article" date="2020" name="Stud. Mycol.">
        <title>101 Dothideomycetes genomes: a test case for predicting lifestyles and emergence of pathogens.</title>
        <authorList>
            <person name="Haridas S."/>
            <person name="Albert R."/>
            <person name="Binder M."/>
            <person name="Bloem J."/>
            <person name="Labutti K."/>
            <person name="Salamov A."/>
            <person name="Andreopoulos B."/>
            <person name="Baker S."/>
            <person name="Barry K."/>
            <person name="Bills G."/>
            <person name="Bluhm B."/>
            <person name="Cannon C."/>
            <person name="Castanera R."/>
            <person name="Culley D."/>
            <person name="Daum C."/>
            <person name="Ezra D."/>
            <person name="Gonzalez J."/>
            <person name="Henrissat B."/>
            <person name="Kuo A."/>
            <person name="Liang C."/>
            <person name="Lipzen A."/>
            <person name="Lutzoni F."/>
            <person name="Magnuson J."/>
            <person name="Mondo S."/>
            <person name="Nolan M."/>
            <person name="Ohm R."/>
            <person name="Pangilinan J."/>
            <person name="Park H.-J."/>
            <person name="Ramirez L."/>
            <person name="Alfaro M."/>
            <person name="Sun H."/>
            <person name="Tritt A."/>
            <person name="Yoshinaga Y."/>
            <person name="Zwiers L.-H."/>
            <person name="Turgeon B."/>
            <person name="Goodwin S."/>
            <person name="Spatafora J."/>
            <person name="Crous P."/>
            <person name="Grigoriev I."/>
        </authorList>
    </citation>
    <scope>NUCLEOTIDE SEQUENCE</scope>
    <source>
        <strain evidence="1">CBS 279.74</strain>
    </source>
</reference>
<keyword evidence="2" id="KW-1185">Reference proteome</keyword>
<sequence length="359" mass="40614">MKVTSATIAPNNSQAVWTDVIPQLAADHLFVLQGIFAVGSLHLSRSGANERDQKLFSNIAAGQLSVGLSQFRSAIQKPTEQNVEALCAFNTVTTSFMLTSAAEESKTIIQLLQKNILTKGQRQKVINDLVHVTSRVFRSFRGVMIFLVPFWYHLMEGRLAPLLNRAWWPLSVVTTPQAFEEDRILRNLERMWMNSGREYEIYNDHLKAALKHLRETFALASQLTTHAQTTNTTFDWSSVFTWPIASTFDFIDLIERQQYEAWVIVAHWAVLPSRIENVWWIDLAPNIIATAAYALDESKWHLIEWPARVVGVDLENFRVPTTSLPQLGKPLESPVKSSTSQDGTTVVDRGRLHLSNFGP</sequence>
<dbReference type="InterPro" id="IPR053157">
    <property type="entry name" value="Sterol_Uptake_Regulator"/>
</dbReference>
<dbReference type="PANTHER" id="PTHR47784">
    <property type="entry name" value="STEROL UPTAKE CONTROL PROTEIN 2"/>
    <property type="match status" value="1"/>
</dbReference>
<name>A0A6G1KSR4_9PLEO</name>
<evidence type="ECO:0000313" key="1">
    <source>
        <dbReference type="EMBL" id="KAF2715431.1"/>
    </source>
</evidence>
<dbReference type="AlphaFoldDB" id="A0A6G1KSR4"/>
<dbReference type="GO" id="GO:0001228">
    <property type="term" value="F:DNA-binding transcription activator activity, RNA polymerase II-specific"/>
    <property type="evidence" value="ECO:0007669"/>
    <property type="project" value="TreeGrafter"/>
</dbReference>
<evidence type="ECO:0000313" key="2">
    <source>
        <dbReference type="Proteomes" id="UP000799428"/>
    </source>
</evidence>
<protein>
    <submittedName>
        <fullName evidence="1">Uncharacterized protein</fullName>
    </submittedName>
</protein>